<comment type="caution">
    <text evidence="1">The sequence shown here is derived from an EMBL/GenBank/DDBJ whole genome shotgun (WGS) entry which is preliminary data.</text>
</comment>
<dbReference type="Proteomes" id="UP000019254">
    <property type="component" value="Unassembled WGS sequence"/>
</dbReference>
<dbReference type="Pfam" id="PF08950">
    <property type="entry name" value="DUF1861"/>
    <property type="match status" value="1"/>
</dbReference>
<name>W7C6B5_9LIST</name>
<dbReference type="PANTHER" id="PTHR37036:SF2">
    <property type="entry name" value="DUF1861 FAMILY PROTEIN"/>
    <property type="match status" value="1"/>
</dbReference>
<dbReference type="SUPFAM" id="SSF75005">
    <property type="entry name" value="Arabinanase/levansucrase/invertase"/>
    <property type="match status" value="1"/>
</dbReference>
<gene>
    <name evidence="1" type="ORF">PCORN_06825</name>
</gene>
<evidence type="ECO:0000313" key="1">
    <source>
        <dbReference type="EMBL" id="EUJ31181.1"/>
    </source>
</evidence>
<evidence type="ECO:0000313" key="2">
    <source>
        <dbReference type="Proteomes" id="UP000019254"/>
    </source>
</evidence>
<dbReference type="EMBL" id="AODE01000013">
    <property type="protein sequence ID" value="EUJ31181.1"/>
    <property type="molecule type" value="Genomic_DNA"/>
</dbReference>
<dbReference type="PATRIC" id="fig|1265820.5.peg.1339"/>
<dbReference type="AlphaFoldDB" id="W7C6B5"/>
<dbReference type="InterPro" id="IPR015045">
    <property type="entry name" value="MPT-1-like_LmxM"/>
</dbReference>
<accession>W7C6B5</accession>
<organism evidence="1 2">
    <name type="scientific">Listeria cornellensis FSL F6-0969</name>
    <dbReference type="NCBI Taxonomy" id="1265820"/>
    <lineage>
        <taxon>Bacteria</taxon>
        <taxon>Bacillati</taxon>
        <taxon>Bacillota</taxon>
        <taxon>Bacilli</taxon>
        <taxon>Bacillales</taxon>
        <taxon>Listeriaceae</taxon>
        <taxon>Listeria</taxon>
    </lineage>
</organism>
<keyword evidence="2" id="KW-1185">Reference proteome</keyword>
<sequence>MKEFIMNEMAVLLKEYRAGNEPAKVERLAFVGAGDKDVYNITAPFVVDGKEVIAGRIEARDSEMAEIGFF</sequence>
<dbReference type="PANTHER" id="PTHR37036">
    <property type="match status" value="1"/>
</dbReference>
<protein>
    <submittedName>
        <fullName evidence="1">Uncharacterized protein</fullName>
    </submittedName>
</protein>
<reference evidence="1 2" key="1">
    <citation type="journal article" date="2014" name="Int. J. Syst. Evol. Microbiol.">
        <title>Listeria floridensis sp. nov., Listeria aquatica sp. nov., Listeria cornellensis sp. nov., Listeria riparia sp. nov. and Listeria grandensis sp. nov., from agricultural and natural environments.</title>
        <authorList>
            <person name="den Bakker H.C."/>
            <person name="Warchocki S."/>
            <person name="Wright E.M."/>
            <person name="Allred A.F."/>
            <person name="Ahlstrom C."/>
            <person name="Manuel C.S."/>
            <person name="Stasiewicz M.J."/>
            <person name="Burrell A."/>
            <person name="Roof S."/>
            <person name="Strawn L."/>
            <person name="Fortes E.D."/>
            <person name="Nightingale K.K."/>
            <person name="Kephart D."/>
            <person name="Wiedmann M."/>
        </authorList>
    </citation>
    <scope>NUCLEOTIDE SEQUENCE [LARGE SCALE GENOMIC DNA]</scope>
    <source>
        <strain evidence="2">FSL F6-969</strain>
    </source>
</reference>
<proteinExistence type="predicted"/>
<dbReference type="Gene3D" id="2.115.10.20">
    <property type="entry name" value="Glycosyl hydrolase domain, family 43"/>
    <property type="match status" value="1"/>
</dbReference>
<dbReference type="InterPro" id="IPR023296">
    <property type="entry name" value="Glyco_hydro_beta-prop_sf"/>
</dbReference>
<dbReference type="STRING" id="1265820.PCORN_06825"/>